<evidence type="ECO:0000256" key="2">
    <source>
        <dbReference type="ARBA" id="ARBA00022722"/>
    </source>
</evidence>
<keyword evidence="10" id="KW-0234">DNA repair</keyword>
<dbReference type="PROSITE" id="PS51198">
    <property type="entry name" value="UVRD_HELICASE_ATP_BIND"/>
    <property type="match status" value="1"/>
</dbReference>
<keyword evidence="3 15" id="KW-0547">Nucleotide-binding</keyword>
<gene>
    <name evidence="18" type="ORF">EAH68_11360</name>
</gene>
<proteinExistence type="inferred from homology"/>
<evidence type="ECO:0000259" key="17">
    <source>
        <dbReference type="PROSITE" id="PS51217"/>
    </source>
</evidence>
<evidence type="ECO:0000256" key="14">
    <source>
        <dbReference type="ARBA" id="ARBA00048988"/>
    </source>
</evidence>
<keyword evidence="6 15" id="KW-0347">Helicase</keyword>
<evidence type="ECO:0000259" key="16">
    <source>
        <dbReference type="PROSITE" id="PS51198"/>
    </source>
</evidence>
<evidence type="ECO:0000256" key="15">
    <source>
        <dbReference type="PROSITE-ProRule" id="PRU00560"/>
    </source>
</evidence>
<evidence type="ECO:0000256" key="10">
    <source>
        <dbReference type="ARBA" id="ARBA00023204"/>
    </source>
</evidence>
<evidence type="ECO:0000256" key="12">
    <source>
        <dbReference type="ARBA" id="ARBA00034617"/>
    </source>
</evidence>
<keyword evidence="7" id="KW-0269">Exonuclease</keyword>
<comment type="similarity">
    <text evidence="1">Belongs to the helicase family. UvrD subfamily.</text>
</comment>
<dbReference type="GO" id="GO:0004527">
    <property type="term" value="F:exonuclease activity"/>
    <property type="evidence" value="ECO:0007669"/>
    <property type="project" value="UniProtKB-KW"/>
</dbReference>
<evidence type="ECO:0000256" key="3">
    <source>
        <dbReference type="ARBA" id="ARBA00022741"/>
    </source>
</evidence>
<feature type="domain" description="UvrD-like helicase ATP-binding" evidence="16">
    <location>
        <begin position="20"/>
        <end position="338"/>
    </location>
</feature>
<keyword evidence="5 15" id="KW-0378">Hydrolase</keyword>
<feature type="domain" description="UvrD-like helicase C-terminal" evidence="17">
    <location>
        <begin position="276"/>
        <end position="571"/>
    </location>
</feature>
<evidence type="ECO:0000256" key="13">
    <source>
        <dbReference type="ARBA" id="ARBA00034808"/>
    </source>
</evidence>
<keyword evidence="11" id="KW-0413">Isomerase</keyword>
<keyword evidence="9" id="KW-0238">DNA-binding</keyword>
<comment type="catalytic activity">
    <reaction evidence="12">
        <text>Couples ATP hydrolysis with the unwinding of duplex DNA by translocating in the 3'-5' direction.</text>
        <dbReference type="EC" id="5.6.2.4"/>
    </reaction>
</comment>
<dbReference type="GO" id="GO:0000725">
    <property type="term" value="P:recombinational repair"/>
    <property type="evidence" value="ECO:0007669"/>
    <property type="project" value="TreeGrafter"/>
</dbReference>
<dbReference type="EC" id="5.6.2.4" evidence="13"/>
<dbReference type="AlphaFoldDB" id="A0A3S0BFB8"/>
<dbReference type="GO" id="GO:0005524">
    <property type="term" value="F:ATP binding"/>
    <property type="evidence" value="ECO:0007669"/>
    <property type="project" value="UniProtKB-UniRule"/>
</dbReference>
<dbReference type="Gene3D" id="3.40.50.300">
    <property type="entry name" value="P-loop containing nucleotide triphosphate hydrolases"/>
    <property type="match status" value="2"/>
</dbReference>
<evidence type="ECO:0000256" key="9">
    <source>
        <dbReference type="ARBA" id="ARBA00023125"/>
    </source>
</evidence>
<evidence type="ECO:0000256" key="1">
    <source>
        <dbReference type="ARBA" id="ARBA00009922"/>
    </source>
</evidence>
<dbReference type="InterPro" id="IPR000212">
    <property type="entry name" value="DNA_helicase_UvrD/REP"/>
</dbReference>
<dbReference type="Pfam" id="PF13361">
    <property type="entry name" value="UvrD_C"/>
    <property type="match status" value="1"/>
</dbReference>
<dbReference type="GO" id="GO:0043138">
    <property type="term" value="F:3'-5' DNA helicase activity"/>
    <property type="evidence" value="ECO:0007669"/>
    <property type="project" value="UniProtKB-EC"/>
</dbReference>
<dbReference type="Gene3D" id="3.90.320.10">
    <property type="match status" value="1"/>
</dbReference>
<dbReference type="InterPro" id="IPR013986">
    <property type="entry name" value="DExx_box_DNA_helicase_dom_sf"/>
</dbReference>
<dbReference type="InterPro" id="IPR011604">
    <property type="entry name" value="PDDEXK-like_dom_sf"/>
</dbReference>
<evidence type="ECO:0000313" key="18">
    <source>
        <dbReference type="EMBL" id="RSZ61854.1"/>
    </source>
</evidence>
<dbReference type="RefSeq" id="WP_126121450.1">
    <property type="nucleotide sequence ID" value="NZ_RXHJ01000015.1"/>
</dbReference>
<accession>A0A3S0BFB8</accession>
<protein>
    <recommendedName>
        <fullName evidence="13">DNA 3'-5' helicase</fullName>
        <ecNumber evidence="13">5.6.2.4</ecNumber>
    </recommendedName>
</protein>
<dbReference type="GO" id="GO:0033202">
    <property type="term" value="C:DNA helicase complex"/>
    <property type="evidence" value="ECO:0007669"/>
    <property type="project" value="TreeGrafter"/>
</dbReference>
<evidence type="ECO:0000256" key="6">
    <source>
        <dbReference type="ARBA" id="ARBA00022806"/>
    </source>
</evidence>
<evidence type="ECO:0000256" key="4">
    <source>
        <dbReference type="ARBA" id="ARBA00022763"/>
    </source>
</evidence>
<comment type="catalytic activity">
    <reaction evidence="14">
        <text>ATP + H2O = ADP + phosphate + H(+)</text>
        <dbReference type="Rhea" id="RHEA:13065"/>
        <dbReference type="ChEBI" id="CHEBI:15377"/>
        <dbReference type="ChEBI" id="CHEBI:15378"/>
        <dbReference type="ChEBI" id="CHEBI:30616"/>
        <dbReference type="ChEBI" id="CHEBI:43474"/>
        <dbReference type="ChEBI" id="CHEBI:456216"/>
        <dbReference type="EC" id="5.6.2.4"/>
    </reaction>
</comment>
<name>A0A3S0BFB8_9CORY</name>
<reference evidence="18 19" key="1">
    <citation type="submission" date="2018-12" db="EMBL/GenBank/DDBJ databases">
        <title>YIM 101343 draft genome.</title>
        <authorList>
            <person name="Chen X."/>
        </authorList>
    </citation>
    <scope>NUCLEOTIDE SEQUENCE [LARGE SCALE GENOMIC DNA]</scope>
    <source>
        <strain evidence="18 19">YIM 101343</strain>
    </source>
</reference>
<dbReference type="InterPro" id="IPR038726">
    <property type="entry name" value="PDDEXK_AddAB-type"/>
</dbReference>
<dbReference type="PANTHER" id="PTHR11070:SF59">
    <property type="entry name" value="DNA 3'-5' HELICASE"/>
    <property type="match status" value="1"/>
</dbReference>
<feature type="binding site" evidence="15">
    <location>
        <begin position="41"/>
        <end position="48"/>
    </location>
    <ligand>
        <name>ATP</name>
        <dbReference type="ChEBI" id="CHEBI:30616"/>
    </ligand>
</feature>
<dbReference type="SUPFAM" id="SSF52540">
    <property type="entry name" value="P-loop containing nucleoside triphosphate hydrolases"/>
    <property type="match status" value="1"/>
</dbReference>
<keyword evidence="2" id="KW-0540">Nuclease</keyword>
<keyword evidence="4" id="KW-0227">DNA damage</keyword>
<dbReference type="PANTHER" id="PTHR11070">
    <property type="entry name" value="UVRD / RECB / PCRA DNA HELICASE FAMILY MEMBER"/>
    <property type="match status" value="1"/>
</dbReference>
<organism evidence="18 19">
    <name type="scientific">Corynebacterium hylobatis</name>
    <dbReference type="NCBI Taxonomy" id="1859290"/>
    <lineage>
        <taxon>Bacteria</taxon>
        <taxon>Bacillati</taxon>
        <taxon>Actinomycetota</taxon>
        <taxon>Actinomycetes</taxon>
        <taxon>Mycobacteriales</taxon>
        <taxon>Corynebacteriaceae</taxon>
        <taxon>Corynebacterium</taxon>
    </lineage>
</organism>
<dbReference type="OrthoDB" id="5240387at2"/>
<evidence type="ECO:0000313" key="19">
    <source>
        <dbReference type="Proteomes" id="UP000274907"/>
    </source>
</evidence>
<comment type="caution">
    <text evidence="18">The sequence shown here is derived from an EMBL/GenBank/DDBJ whole genome shotgun (WGS) entry which is preliminary data.</text>
</comment>
<dbReference type="InterPro" id="IPR027417">
    <property type="entry name" value="P-loop_NTPase"/>
</dbReference>
<dbReference type="GO" id="GO:0003677">
    <property type="term" value="F:DNA binding"/>
    <property type="evidence" value="ECO:0007669"/>
    <property type="project" value="UniProtKB-KW"/>
</dbReference>
<dbReference type="InterPro" id="IPR014016">
    <property type="entry name" value="UvrD-like_ATP-bd"/>
</dbReference>
<dbReference type="Pfam" id="PF12705">
    <property type="entry name" value="PDDEXK_1"/>
    <property type="match status" value="1"/>
</dbReference>
<dbReference type="GO" id="GO:0005829">
    <property type="term" value="C:cytosol"/>
    <property type="evidence" value="ECO:0007669"/>
    <property type="project" value="TreeGrafter"/>
</dbReference>
<dbReference type="Gene3D" id="1.10.486.10">
    <property type="entry name" value="PCRA, domain 4"/>
    <property type="match status" value="1"/>
</dbReference>
<keyword evidence="19" id="KW-1185">Reference proteome</keyword>
<dbReference type="Proteomes" id="UP000274907">
    <property type="component" value="Unassembled WGS sequence"/>
</dbReference>
<dbReference type="InterPro" id="IPR014017">
    <property type="entry name" value="DNA_helicase_UvrD-like_C"/>
</dbReference>
<dbReference type="Gene3D" id="1.10.10.160">
    <property type="match status" value="1"/>
</dbReference>
<evidence type="ECO:0000256" key="11">
    <source>
        <dbReference type="ARBA" id="ARBA00023235"/>
    </source>
</evidence>
<evidence type="ECO:0000256" key="7">
    <source>
        <dbReference type="ARBA" id="ARBA00022839"/>
    </source>
</evidence>
<dbReference type="Pfam" id="PF00580">
    <property type="entry name" value="UvrD-helicase"/>
    <property type="match status" value="1"/>
</dbReference>
<sequence>MITPATLPPIPEVRLVPRDTHLPERSWGTDLPCTGTWRVTGPAGSGVTSLLIDTVLTRINAGQDPTGILVVASSKETGARIRREITGRLAGTDFASEAPLVRSVHSLAFALLRDASEEPVRLITGAEQDAVIRELLTGHAEEGRGTWPAEHRPALTFVGFARQLRDFLLRAAERGLSPERLEQLGHRYGRPIWTAAGGFLREYEQTMALSAASSYTSYSASELVAAALEKPLSSRWHTLIVDDAQHLDPTSAELVRRLIPGTELVVVGGDPQQSIFHFRGASPKFLTGLPVDGEIVLPATRRNPEREVVVVDSPPTQNALIADRIRRAHLLEGVAWSDIAVIVRSTGQLAAVRRALLAAGVPVHISPTDVVLTEQRIVSNLLLGIRALTEELNPAELEDLLLGPVGGADPVTLRRLIRGLRRFDPTTRGIDTLRGLLLPDAEMPDFGGLLTEREQAILTRICGVLGAGRAALPGGSVEEVLWAVWSATGLSDHLLAASLRGGAGGSQADRDLDAMMSLFDAAGDYAERRPTGSIHGFIAHITEQELPTGVRDRRSATPEAVTLLTAHGTVGAQWGHVVLAGAQEGEWPSLGETGSLFDQEELVELLDAGVDPDAIVSHTADRLKEERRLFHVAATRATTRLLVTAAYCPDADEPTEPSRFVGEFATTHDLEIQRFSADPAGETADYEPLHVRLLSVPSLLAELRRVVCDPAARADERTQAARQLARLAAAGVPGADPKDWWTTTRPSTMEQLPQADALSPSRIEGLLACPLQEVIQRLITEEDTPAALTRGTLVHAYLEAVGNGVDTQQAKDLTLASWGQLQDNPAWRVALEHESVARLLDRTSQWLAQSRSTYTQVGVELDLDVQVTEGVRIRGRMDRLEKDASGEHWVVDLKTGTTVPSKDAAQRHVQLTAYQLALRNGVLDGDRITDPAPGEEGLPVGGGVLVYPGSSTKTASTREQTAHSPEELAEFAAQLPGLVTELAGPTLTARINDNCERCAVRTICPLQPEGKATTRV</sequence>
<keyword evidence="8 15" id="KW-0067">ATP-binding</keyword>
<dbReference type="PROSITE" id="PS51217">
    <property type="entry name" value="UVRD_HELICASE_CTER"/>
    <property type="match status" value="1"/>
</dbReference>
<evidence type="ECO:0000256" key="8">
    <source>
        <dbReference type="ARBA" id="ARBA00022840"/>
    </source>
</evidence>
<evidence type="ECO:0000256" key="5">
    <source>
        <dbReference type="ARBA" id="ARBA00022801"/>
    </source>
</evidence>
<dbReference type="EMBL" id="RXHJ01000015">
    <property type="protein sequence ID" value="RSZ61854.1"/>
    <property type="molecule type" value="Genomic_DNA"/>
</dbReference>